<dbReference type="InterPro" id="IPR021717">
    <property type="entry name" value="Nucleoporin_Nup160"/>
</dbReference>
<reference evidence="3" key="1">
    <citation type="submission" date="2018-01" db="EMBL/GenBank/DDBJ databases">
        <authorList>
            <person name="Mao J.F."/>
        </authorList>
    </citation>
    <scope>NUCLEOTIDE SEQUENCE</scope>
    <source>
        <strain evidence="3">Huo1</strain>
        <tissue evidence="3">Leaf</tissue>
    </source>
</reference>
<dbReference type="PANTHER" id="PTHR21286:SF0">
    <property type="entry name" value="NUCLEAR PORE COMPLEX PROTEIN NUP160"/>
    <property type="match status" value="1"/>
</dbReference>
<dbReference type="AlphaFoldDB" id="A0A8X8ZQ43"/>
<dbReference type="PANTHER" id="PTHR21286">
    <property type="entry name" value="NUCLEAR PORE COMPLEX PROTEIN NUP160"/>
    <property type="match status" value="1"/>
</dbReference>
<feature type="transmembrane region" description="Helical" evidence="1">
    <location>
        <begin position="194"/>
        <end position="213"/>
    </location>
</feature>
<dbReference type="Proteomes" id="UP000298416">
    <property type="component" value="Unassembled WGS sequence"/>
</dbReference>
<dbReference type="Pfam" id="PF23347">
    <property type="entry name" value="TPR_Nup160_C"/>
    <property type="match status" value="1"/>
</dbReference>
<dbReference type="EMBL" id="PNBA02000009">
    <property type="protein sequence ID" value="KAG6413807.1"/>
    <property type="molecule type" value="Genomic_DNA"/>
</dbReference>
<feature type="transmembrane region" description="Helical" evidence="1">
    <location>
        <begin position="92"/>
        <end position="114"/>
    </location>
</feature>
<evidence type="ECO:0000256" key="1">
    <source>
        <dbReference type="SAM" id="Phobius"/>
    </source>
</evidence>
<keyword evidence="1" id="KW-1133">Transmembrane helix</keyword>
<gene>
    <name evidence="3" type="ORF">SASPL_126522</name>
</gene>
<comment type="caution">
    <text evidence="3">The sequence shown here is derived from an EMBL/GenBank/DDBJ whole genome shotgun (WGS) entry which is preliminary data.</text>
</comment>
<evidence type="ECO:0000313" key="3">
    <source>
        <dbReference type="EMBL" id="KAG6413807.1"/>
    </source>
</evidence>
<evidence type="ECO:0000259" key="2">
    <source>
        <dbReference type="Pfam" id="PF23347"/>
    </source>
</evidence>
<dbReference type="GO" id="GO:0005643">
    <property type="term" value="C:nuclear pore"/>
    <property type="evidence" value="ECO:0007669"/>
    <property type="project" value="TreeGrafter"/>
</dbReference>
<evidence type="ECO:0000313" key="4">
    <source>
        <dbReference type="Proteomes" id="UP000298416"/>
    </source>
</evidence>
<dbReference type="InterPro" id="IPR056536">
    <property type="entry name" value="TPR_NUP160_C"/>
</dbReference>
<name>A0A8X8ZQ43_SALSN</name>
<keyword evidence="4" id="KW-1185">Reference proteome</keyword>
<protein>
    <recommendedName>
        <fullName evidence="2">NUP160 C-terminal TPR domain-containing protein</fullName>
    </recommendedName>
</protein>
<sequence>MAMASSSCWRMAGMEAPLLSLDSIEWLQVSVPSTSTYTANNDNSIVKDFASSITFGNPPSYFIWKTSRSRGNVLEFAVIRIHQLMAYALPSMLLEIVWCFIVYTLTISGVAYLIRLRSNLYYGTSSLVPASELLEYNTQLQPHSGATTAVAASEGCLLIGSSDGSISCFQLDILDPSTPVFVSELRDDPGFGRLWGILSRTVFISFVLILVLAPAGDSLPQKLSSYLDIEKLEKEFVLASAEYLLSLANIKWSFTGTDKPSTDLIDLLVESSSYDMVFTVILKFWKGSGLKRKDCKPYGLLLTSSEDDFVYDSLDTAAASQKSAGNSHWGILEHYPVRGKNEDKYKATNPRLPLIVAGTLLSADSQIDLPLCFGMAGNESNPASLFRLYVDHGRHTEAPNLLIEYMENLASIRPADIIRRKKPFAIWFPYTYVELLWGMLEDSIQMGHRSEQCEKLKKLLHGALSNHLNLWSRMMLNLVQASAAGLVAFVKLGHF</sequence>
<keyword evidence="1" id="KW-0472">Membrane</keyword>
<proteinExistence type="predicted"/>
<feature type="domain" description="NUP160 C-terminal TPR" evidence="2">
    <location>
        <begin position="229"/>
        <end position="463"/>
    </location>
</feature>
<keyword evidence="1" id="KW-0812">Transmembrane</keyword>
<organism evidence="3">
    <name type="scientific">Salvia splendens</name>
    <name type="common">Scarlet sage</name>
    <dbReference type="NCBI Taxonomy" id="180675"/>
    <lineage>
        <taxon>Eukaryota</taxon>
        <taxon>Viridiplantae</taxon>
        <taxon>Streptophyta</taxon>
        <taxon>Embryophyta</taxon>
        <taxon>Tracheophyta</taxon>
        <taxon>Spermatophyta</taxon>
        <taxon>Magnoliopsida</taxon>
        <taxon>eudicotyledons</taxon>
        <taxon>Gunneridae</taxon>
        <taxon>Pentapetalae</taxon>
        <taxon>asterids</taxon>
        <taxon>lamiids</taxon>
        <taxon>Lamiales</taxon>
        <taxon>Lamiaceae</taxon>
        <taxon>Nepetoideae</taxon>
        <taxon>Mentheae</taxon>
        <taxon>Salviinae</taxon>
        <taxon>Salvia</taxon>
        <taxon>Salvia subgen. Calosphace</taxon>
        <taxon>core Calosphace</taxon>
    </lineage>
</organism>
<accession>A0A8X8ZQ43</accession>
<dbReference type="GO" id="GO:0017056">
    <property type="term" value="F:structural constituent of nuclear pore"/>
    <property type="evidence" value="ECO:0007669"/>
    <property type="project" value="TreeGrafter"/>
</dbReference>
<reference evidence="3" key="2">
    <citation type="submission" date="2020-08" db="EMBL/GenBank/DDBJ databases">
        <title>Plant Genome Project.</title>
        <authorList>
            <person name="Zhang R.-G."/>
        </authorList>
    </citation>
    <scope>NUCLEOTIDE SEQUENCE</scope>
    <source>
        <strain evidence="3">Huo1</strain>
        <tissue evidence="3">Leaf</tissue>
    </source>
</reference>